<feature type="compositionally biased region" description="Basic and acidic residues" evidence="1">
    <location>
        <begin position="439"/>
        <end position="450"/>
    </location>
</feature>
<feature type="region of interest" description="Disordered" evidence="1">
    <location>
        <begin position="1"/>
        <end position="74"/>
    </location>
</feature>
<sequence length="723" mass="79902">MPSNKTSLTPHPFPYLPDSSSSERAFLSTSPAWPSPIDPEQFSHHASHEGPQSGSIGTTKGKQPESHQKDIKSKVSDHWPQFFEFDTQSTDTNMGEELESGVSEFSASIRLSPEFSDTPLISTFVIVMPSGLSGTNDPTAINREDLNYLQTHVQDGGNACTVYRSSDAEEWVEQNFDTPLLVYIRWAGLGGPIATMVKTLQLAQNLADESTFAVMVRPGGDYPVRKLEDEDEMDEGESAIPENSDDEEDEEEEEEEMPRTEGVFRLRGGAGPRERNLNLTDHADPDYIGSTGVDRPDGIHQTRVRLHLQIQGDCLYDMAICSKTAFKFQTAKSDISPSLSDPISRPQLLSCVDLKVETRPAEIVLDRSYSNIGFVVHSPNFIADREYLPRGFHPPLQTVTYGSQKSMQRGGSISAGMDSWSPTVLLGASSSRTTGETIQRADDKPAPSWHVKEQVGKEWNSADKSYSSYDIALSPTNLPHPLEIRFGMGIGFYGREERRISKLPAISHVLRNQIILWVADSTLKAKMRGMIVLTTTYIPDIKTSEPLTIVEDQTVDLRLKHAVATKDNPSFSEGHVAANSVAIGVFEPQQKKKSGMQRFMDNLRATSTKQPSVPVEVPLYEYTSRGWDATNEQWRNTIWPRLDADFADAGLSSSSARWNVTLNRPPTAGKSRDQEKPDEDAEIHMDVTGSVAHNMDASGPLAAPPISDRLHGGDIAQVETLEI</sequence>
<feature type="compositionally biased region" description="Basic and acidic residues" evidence="1">
    <location>
        <begin position="62"/>
        <end position="74"/>
    </location>
</feature>
<feature type="compositionally biased region" description="Acidic residues" evidence="1">
    <location>
        <begin position="229"/>
        <end position="256"/>
    </location>
</feature>
<feature type="region of interest" description="Disordered" evidence="1">
    <location>
        <begin position="659"/>
        <end position="679"/>
    </location>
</feature>
<feature type="region of interest" description="Disordered" evidence="1">
    <location>
        <begin position="219"/>
        <end position="295"/>
    </location>
</feature>
<comment type="caution">
    <text evidence="2">The sequence shown here is derived from an EMBL/GenBank/DDBJ whole genome shotgun (WGS) entry which is preliminary data.</text>
</comment>
<dbReference type="Proteomes" id="UP001221142">
    <property type="component" value="Unassembled WGS sequence"/>
</dbReference>
<protein>
    <submittedName>
        <fullName evidence="2">Uncharacterized protein</fullName>
    </submittedName>
</protein>
<accession>A0AAD7FK04</accession>
<name>A0AAD7FK04_9AGAR</name>
<feature type="compositionally biased region" description="Polar residues" evidence="1">
    <location>
        <begin position="50"/>
        <end position="61"/>
    </location>
</feature>
<evidence type="ECO:0000256" key="1">
    <source>
        <dbReference type="SAM" id="MobiDB-lite"/>
    </source>
</evidence>
<keyword evidence="3" id="KW-1185">Reference proteome</keyword>
<reference evidence="2" key="1">
    <citation type="submission" date="2023-03" db="EMBL/GenBank/DDBJ databases">
        <title>Massive genome expansion in bonnet fungi (Mycena s.s.) driven by repeated elements and novel gene families across ecological guilds.</title>
        <authorList>
            <consortium name="Lawrence Berkeley National Laboratory"/>
            <person name="Harder C.B."/>
            <person name="Miyauchi S."/>
            <person name="Viragh M."/>
            <person name="Kuo A."/>
            <person name="Thoen E."/>
            <person name="Andreopoulos B."/>
            <person name="Lu D."/>
            <person name="Skrede I."/>
            <person name="Drula E."/>
            <person name="Henrissat B."/>
            <person name="Morin E."/>
            <person name="Kohler A."/>
            <person name="Barry K."/>
            <person name="LaButti K."/>
            <person name="Morin E."/>
            <person name="Salamov A."/>
            <person name="Lipzen A."/>
            <person name="Mereny Z."/>
            <person name="Hegedus B."/>
            <person name="Baldrian P."/>
            <person name="Stursova M."/>
            <person name="Weitz H."/>
            <person name="Taylor A."/>
            <person name="Grigoriev I.V."/>
            <person name="Nagy L.G."/>
            <person name="Martin F."/>
            <person name="Kauserud H."/>
        </authorList>
    </citation>
    <scope>NUCLEOTIDE SEQUENCE</scope>
    <source>
        <strain evidence="2">9284</strain>
    </source>
</reference>
<proteinExistence type="predicted"/>
<dbReference type="AlphaFoldDB" id="A0AAD7FK04"/>
<feature type="compositionally biased region" description="Polar residues" evidence="1">
    <location>
        <begin position="18"/>
        <end position="32"/>
    </location>
</feature>
<feature type="compositionally biased region" description="Basic and acidic residues" evidence="1">
    <location>
        <begin position="272"/>
        <end position="285"/>
    </location>
</feature>
<dbReference type="EMBL" id="JARKIF010000010">
    <property type="protein sequence ID" value="KAJ7628760.1"/>
    <property type="molecule type" value="Genomic_DNA"/>
</dbReference>
<evidence type="ECO:0000313" key="2">
    <source>
        <dbReference type="EMBL" id="KAJ7628760.1"/>
    </source>
</evidence>
<gene>
    <name evidence="2" type="ORF">FB45DRAFT_1004256</name>
</gene>
<evidence type="ECO:0000313" key="3">
    <source>
        <dbReference type="Proteomes" id="UP001221142"/>
    </source>
</evidence>
<feature type="region of interest" description="Disordered" evidence="1">
    <location>
        <begin position="431"/>
        <end position="450"/>
    </location>
</feature>
<organism evidence="2 3">
    <name type="scientific">Roridomyces roridus</name>
    <dbReference type="NCBI Taxonomy" id="1738132"/>
    <lineage>
        <taxon>Eukaryota</taxon>
        <taxon>Fungi</taxon>
        <taxon>Dikarya</taxon>
        <taxon>Basidiomycota</taxon>
        <taxon>Agaricomycotina</taxon>
        <taxon>Agaricomycetes</taxon>
        <taxon>Agaricomycetidae</taxon>
        <taxon>Agaricales</taxon>
        <taxon>Marasmiineae</taxon>
        <taxon>Mycenaceae</taxon>
        <taxon>Roridomyces</taxon>
    </lineage>
</organism>